<reference evidence="5" key="1">
    <citation type="journal article" date="2020" name="J. Eukaryot. Microbiol.">
        <title>De novo Sequencing, Assembly and Annotation of the Transcriptome for the Free-Living Testate Amoeba Arcella intermedia.</title>
        <authorList>
            <person name="Ribeiro G.M."/>
            <person name="Porfirio-Sousa A.L."/>
            <person name="Maurer-Alcala X.X."/>
            <person name="Katz L.A."/>
            <person name="Lahr D.J.G."/>
        </authorList>
    </citation>
    <scope>NUCLEOTIDE SEQUENCE</scope>
</reference>
<evidence type="ECO:0000256" key="3">
    <source>
        <dbReference type="ARBA" id="ARBA00025740"/>
    </source>
</evidence>
<dbReference type="InterPro" id="IPR048720">
    <property type="entry name" value="PROPPIN"/>
</dbReference>
<evidence type="ECO:0000313" key="5">
    <source>
        <dbReference type="EMBL" id="NDV32945.1"/>
    </source>
</evidence>
<dbReference type="EMBL" id="GIBP01003976">
    <property type="protein sequence ID" value="NDV32945.1"/>
    <property type="molecule type" value="Transcribed_RNA"/>
</dbReference>
<keyword evidence="1 4" id="KW-0853">WD repeat</keyword>
<dbReference type="SMART" id="SM00320">
    <property type="entry name" value="WD40"/>
    <property type="match status" value="3"/>
</dbReference>
<proteinExistence type="inferred from homology"/>
<dbReference type="Gene3D" id="2.130.10.10">
    <property type="entry name" value="YVTN repeat-like/Quinoprotein amine dehydrogenase"/>
    <property type="match status" value="2"/>
</dbReference>
<feature type="repeat" description="WD" evidence="4">
    <location>
        <begin position="221"/>
        <end position="262"/>
    </location>
</feature>
<name>A0A6B2L7M6_9EUKA</name>
<dbReference type="GO" id="GO:0005737">
    <property type="term" value="C:cytoplasm"/>
    <property type="evidence" value="ECO:0007669"/>
    <property type="project" value="UniProtKB-ARBA"/>
</dbReference>
<protein>
    <submittedName>
        <fullName evidence="5">Uncharacterized protein</fullName>
    </submittedName>
</protein>
<dbReference type="PROSITE" id="PS50082">
    <property type="entry name" value="WD_REPEATS_2"/>
    <property type="match status" value="1"/>
</dbReference>
<dbReference type="InterPro" id="IPR036322">
    <property type="entry name" value="WD40_repeat_dom_sf"/>
</dbReference>
<dbReference type="InterPro" id="IPR001680">
    <property type="entry name" value="WD40_rpt"/>
</dbReference>
<dbReference type="AlphaFoldDB" id="A0A6B2L7M6"/>
<dbReference type="InterPro" id="IPR015943">
    <property type="entry name" value="WD40/YVTN_repeat-like_dom_sf"/>
</dbReference>
<dbReference type="Pfam" id="PF21032">
    <property type="entry name" value="PROPPIN"/>
    <property type="match status" value="1"/>
</dbReference>
<keyword evidence="2" id="KW-0677">Repeat</keyword>
<organism evidence="5">
    <name type="scientific">Arcella intermedia</name>
    <dbReference type="NCBI Taxonomy" id="1963864"/>
    <lineage>
        <taxon>Eukaryota</taxon>
        <taxon>Amoebozoa</taxon>
        <taxon>Tubulinea</taxon>
        <taxon>Elardia</taxon>
        <taxon>Arcellinida</taxon>
        <taxon>Sphaerothecina</taxon>
        <taxon>Arcellidae</taxon>
        <taxon>Arcella</taxon>
    </lineage>
</organism>
<evidence type="ECO:0000256" key="2">
    <source>
        <dbReference type="ARBA" id="ARBA00022737"/>
    </source>
</evidence>
<evidence type="ECO:0000256" key="1">
    <source>
        <dbReference type="ARBA" id="ARBA00022574"/>
    </source>
</evidence>
<accession>A0A6B2L7M6</accession>
<sequence length="361" mass="40266">MLYASFNQKITRICVGTKKGFLIYSIDPFKCLYKSEQGGCSIVEILDETSIVATVGTGDHPTSSRRLVKIFDMDASKKIKEICRLPFETPVLSIKFNRKRLVIVLEGEIHIFNTENVSFLTKITTNPNPKGLVALSVTSSNSHQMLLAYGCSSGTLKGDLILYDPTSLERFRILKEIHNHPLQSIQFSLDGKLIATASEAGTLIKILPVFDEMGDRFSFRRGSQAADISSIAFNKHSTLLAVSSTNGTVHIFDMKDGQERQSQPKNTFSMIGDLVWGEEARSFTTVKLPQGLNNLVAFSSDSSRVFTITQDGNFCQWNLEKSRPSSWTSGVPQCKLAREDVLLSDLYFGDDEEQNEHDKKQ</sequence>
<evidence type="ECO:0000256" key="4">
    <source>
        <dbReference type="PROSITE-ProRule" id="PRU00221"/>
    </source>
</evidence>
<dbReference type="SUPFAM" id="SSF50978">
    <property type="entry name" value="WD40 repeat-like"/>
    <property type="match status" value="1"/>
</dbReference>
<comment type="similarity">
    <text evidence="3">Belongs to the WD repeat PROPPIN family.</text>
</comment>
<dbReference type="PANTHER" id="PTHR11227">
    <property type="entry name" value="WD-REPEAT PROTEIN INTERACTING WITH PHOSPHOINOSIDES WIPI -RELATED"/>
    <property type="match status" value="1"/>
</dbReference>